<name>G7JMR8_MEDTR</name>
<dbReference type="NCBIfam" id="TIGR01640">
    <property type="entry name" value="F_box_assoc_1"/>
    <property type="match status" value="1"/>
</dbReference>
<accession>A0A0C3X6R1</accession>
<accession>G7JMR8</accession>
<dbReference type="SUPFAM" id="SSF81383">
    <property type="entry name" value="F-box domain"/>
    <property type="match status" value="1"/>
</dbReference>
<dbReference type="AlphaFoldDB" id="G7JMR8"/>
<organism evidence="3 5">
    <name type="scientific">Medicago truncatula</name>
    <name type="common">Barrel medic</name>
    <name type="synonym">Medicago tribuloides</name>
    <dbReference type="NCBI Taxonomy" id="3880"/>
    <lineage>
        <taxon>Eukaryota</taxon>
        <taxon>Viridiplantae</taxon>
        <taxon>Streptophyta</taxon>
        <taxon>Embryophyta</taxon>
        <taxon>Tracheophyta</taxon>
        <taxon>Spermatophyta</taxon>
        <taxon>Magnoliopsida</taxon>
        <taxon>eudicotyledons</taxon>
        <taxon>Gunneridae</taxon>
        <taxon>Pentapetalae</taxon>
        <taxon>rosids</taxon>
        <taxon>fabids</taxon>
        <taxon>Fabales</taxon>
        <taxon>Fabaceae</taxon>
        <taxon>Papilionoideae</taxon>
        <taxon>50 kb inversion clade</taxon>
        <taxon>NPAAA clade</taxon>
        <taxon>Hologalegina</taxon>
        <taxon>IRL clade</taxon>
        <taxon>Trifolieae</taxon>
        <taxon>Medicago</taxon>
    </lineage>
</organism>
<feature type="region of interest" description="Disordered" evidence="1">
    <location>
        <begin position="370"/>
        <end position="390"/>
    </location>
</feature>
<evidence type="ECO:0000259" key="2">
    <source>
        <dbReference type="PROSITE" id="PS50181"/>
    </source>
</evidence>
<dbReference type="STRING" id="3880.G7JMR8"/>
<dbReference type="InterPro" id="IPR050796">
    <property type="entry name" value="SCF_F-box_component"/>
</dbReference>
<dbReference type="Pfam" id="PF12937">
    <property type="entry name" value="F-box-like"/>
    <property type="match status" value="1"/>
</dbReference>
<dbReference type="PANTHER" id="PTHR31672">
    <property type="entry name" value="BNACNNG10540D PROTEIN"/>
    <property type="match status" value="1"/>
</dbReference>
<dbReference type="Gene3D" id="1.20.1280.50">
    <property type="match status" value="1"/>
</dbReference>
<dbReference type="EMBL" id="CM001220">
    <property type="protein sequence ID" value="AES91933.2"/>
    <property type="molecule type" value="Genomic_DNA"/>
</dbReference>
<dbReference type="PROSITE" id="PS50181">
    <property type="entry name" value="FBOX"/>
    <property type="match status" value="1"/>
</dbReference>
<dbReference type="InterPro" id="IPR036047">
    <property type="entry name" value="F-box-like_dom_sf"/>
</dbReference>
<dbReference type="InterPro" id="IPR001810">
    <property type="entry name" value="F-box_dom"/>
</dbReference>
<evidence type="ECO:0000313" key="3">
    <source>
        <dbReference type="EMBL" id="AES91933.2"/>
    </source>
</evidence>
<reference evidence="3 5" key="1">
    <citation type="journal article" date="2011" name="Nature">
        <title>The Medicago genome provides insight into the evolution of rhizobial symbioses.</title>
        <authorList>
            <person name="Young N.D."/>
            <person name="Debelle F."/>
            <person name="Oldroyd G.E."/>
            <person name="Geurts R."/>
            <person name="Cannon S.B."/>
            <person name="Udvardi M.K."/>
            <person name="Benedito V.A."/>
            <person name="Mayer K.F."/>
            <person name="Gouzy J."/>
            <person name="Schoof H."/>
            <person name="Van de Peer Y."/>
            <person name="Proost S."/>
            <person name="Cook D.R."/>
            <person name="Meyers B.C."/>
            <person name="Spannagl M."/>
            <person name="Cheung F."/>
            <person name="De Mita S."/>
            <person name="Krishnakumar V."/>
            <person name="Gundlach H."/>
            <person name="Zhou S."/>
            <person name="Mudge J."/>
            <person name="Bharti A.K."/>
            <person name="Murray J.D."/>
            <person name="Naoumkina M.A."/>
            <person name="Rosen B."/>
            <person name="Silverstein K.A."/>
            <person name="Tang H."/>
            <person name="Rombauts S."/>
            <person name="Zhao P.X."/>
            <person name="Zhou P."/>
            <person name="Barbe V."/>
            <person name="Bardou P."/>
            <person name="Bechner M."/>
            <person name="Bellec A."/>
            <person name="Berger A."/>
            <person name="Berges H."/>
            <person name="Bidwell S."/>
            <person name="Bisseling T."/>
            <person name="Choisne N."/>
            <person name="Couloux A."/>
            <person name="Denny R."/>
            <person name="Deshpande S."/>
            <person name="Dai X."/>
            <person name="Doyle J.J."/>
            <person name="Dudez A.M."/>
            <person name="Farmer A.D."/>
            <person name="Fouteau S."/>
            <person name="Franken C."/>
            <person name="Gibelin C."/>
            <person name="Gish J."/>
            <person name="Goldstein S."/>
            <person name="Gonzalez A.J."/>
            <person name="Green P.J."/>
            <person name="Hallab A."/>
            <person name="Hartog M."/>
            <person name="Hua A."/>
            <person name="Humphray S.J."/>
            <person name="Jeong D.H."/>
            <person name="Jing Y."/>
            <person name="Jocker A."/>
            <person name="Kenton S.M."/>
            <person name="Kim D.J."/>
            <person name="Klee K."/>
            <person name="Lai H."/>
            <person name="Lang C."/>
            <person name="Lin S."/>
            <person name="Macmil S.L."/>
            <person name="Magdelenat G."/>
            <person name="Matthews L."/>
            <person name="McCorrison J."/>
            <person name="Monaghan E.L."/>
            <person name="Mun J.H."/>
            <person name="Najar F.Z."/>
            <person name="Nicholson C."/>
            <person name="Noirot C."/>
            <person name="O'Bleness M."/>
            <person name="Paule C.R."/>
            <person name="Poulain J."/>
            <person name="Prion F."/>
            <person name="Qin B."/>
            <person name="Qu C."/>
            <person name="Retzel E.F."/>
            <person name="Riddle C."/>
            <person name="Sallet E."/>
            <person name="Samain S."/>
            <person name="Samson N."/>
            <person name="Sanders I."/>
            <person name="Saurat O."/>
            <person name="Scarpelli C."/>
            <person name="Schiex T."/>
            <person name="Segurens B."/>
            <person name="Severin A.J."/>
            <person name="Sherrier D.J."/>
            <person name="Shi R."/>
            <person name="Sims S."/>
            <person name="Singer S.R."/>
            <person name="Sinharoy S."/>
            <person name="Sterck L."/>
            <person name="Viollet A."/>
            <person name="Wang B.B."/>
            <person name="Wang K."/>
            <person name="Wang M."/>
            <person name="Wang X."/>
            <person name="Warfsmann J."/>
            <person name="Weissenbach J."/>
            <person name="White D.D."/>
            <person name="White J.D."/>
            <person name="Wiley G.B."/>
            <person name="Wincker P."/>
            <person name="Xing Y."/>
            <person name="Yang L."/>
            <person name="Yao Z."/>
            <person name="Ying F."/>
            <person name="Zhai J."/>
            <person name="Zhou L."/>
            <person name="Zuber A."/>
            <person name="Denarie J."/>
            <person name="Dixon R.A."/>
            <person name="May G.D."/>
            <person name="Schwartz D.C."/>
            <person name="Rogers J."/>
            <person name="Quetier F."/>
            <person name="Town C.D."/>
            <person name="Roe B.A."/>
        </authorList>
    </citation>
    <scope>NUCLEOTIDE SEQUENCE [LARGE SCALE GENOMIC DNA]</scope>
    <source>
        <strain evidence="3">A17</strain>
        <strain evidence="4 5">cv. Jemalong A17</strain>
    </source>
</reference>
<dbReference type="InterPro" id="IPR011043">
    <property type="entry name" value="Gal_Oxase/kelch_b-propeller"/>
</dbReference>
<evidence type="ECO:0000313" key="4">
    <source>
        <dbReference type="EnsemblPlants" id="AES91933"/>
    </source>
</evidence>
<sequence length="390" mass="45275">MEKKTQPKVYLPHELITQILVRLPVKALIQLKWVSKSWFSLISDPHCANLHFQLTTSTAQTPPRILAIMEDSPHEVYSIDFESSHYYASLVNLTKSCLIPQSHNFPSVEIKGSCRGFIFFHCFSSLYLWNPSTGLHIQIPLSHFDSKLKKYHSNHLYGFGYDHSTDDYLVVSISYHPYDYNDSSHLEFFSLRNNIWKQIEIEGTHLAYMNSTLDPRSKRGVLFNGAIHWKLFEIPLPDHDFDYQSRYCYLWVFGEILSLLGGDFQNGTTEIWVMKESCWTKTLVLPPGYFYPIYTTKNNDIIGKNGFHSLVKYNDQGQQFGFHGNWDGPYQAVMYIESFTRVRLTKSHDTVNLLKLQNEDLGTEYLVRPLGSPEEEEASSEKTKTKVRKI</sequence>
<dbReference type="SMART" id="SM00256">
    <property type="entry name" value="FBOX"/>
    <property type="match status" value="1"/>
</dbReference>
<dbReference type="Pfam" id="PF07734">
    <property type="entry name" value="FBA_1"/>
    <property type="match status" value="1"/>
</dbReference>
<gene>
    <name evidence="3" type="ordered locus">MTR_4g121580</name>
</gene>
<reference evidence="3 5" key="2">
    <citation type="journal article" date="2014" name="BMC Genomics">
        <title>An improved genome release (version Mt4.0) for the model legume Medicago truncatula.</title>
        <authorList>
            <person name="Tang H."/>
            <person name="Krishnakumar V."/>
            <person name="Bidwell S."/>
            <person name="Rosen B."/>
            <person name="Chan A."/>
            <person name="Zhou S."/>
            <person name="Gentzbittel L."/>
            <person name="Childs K.L."/>
            <person name="Yandell M."/>
            <person name="Gundlach H."/>
            <person name="Mayer K.F."/>
            <person name="Schwartz D.C."/>
            <person name="Town C.D."/>
        </authorList>
    </citation>
    <scope>GENOME REANNOTATION</scope>
    <source>
        <strain evidence="4 5">cv. Jemalong A17</strain>
    </source>
</reference>
<dbReference type="Proteomes" id="UP000002051">
    <property type="component" value="Chromosome 4"/>
</dbReference>
<dbReference type="InterPro" id="IPR017451">
    <property type="entry name" value="F-box-assoc_interact_dom"/>
</dbReference>
<keyword evidence="5" id="KW-1185">Reference proteome</keyword>
<feature type="domain" description="F-box" evidence="2">
    <location>
        <begin position="5"/>
        <end position="55"/>
    </location>
</feature>
<dbReference type="EnsemblPlants" id="AES91933">
    <property type="protein sequence ID" value="AES91933"/>
    <property type="gene ID" value="MTR_4g121580"/>
</dbReference>
<dbReference type="HOGENOM" id="CLU_027176_3_0_1"/>
<proteinExistence type="predicted"/>
<dbReference type="InterPro" id="IPR006527">
    <property type="entry name" value="F-box-assoc_dom_typ1"/>
</dbReference>
<evidence type="ECO:0000313" key="5">
    <source>
        <dbReference type="Proteomes" id="UP000002051"/>
    </source>
</evidence>
<dbReference type="SUPFAM" id="SSF50965">
    <property type="entry name" value="Galactose oxidase, central domain"/>
    <property type="match status" value="1"/>
</dbReference>
<dbReference type="PaxDb" id="3880-AES91933"/>
<evidence type="ECO:0000256" key="1">
    <source>
        <dbReference type="SAM" id="MobiDB-lite"/>
    </source>
</evidence>
<reference evidence="4" key="3">
    <citation type="submission" date="2015-04" db="UniProtKB">
        <authorList>
            <consortium name="EnsemblPlants"/>
        </authorList>
    </citation>
    <scope>IDENTIFICATION</scope>
    <source>
        <strain evidence="4">cv. Jemalong A17</strain>
    </source>
</reference>
<protein>
    <submittedName>
        <fullName evidence="3">Galactose oxidase</fullName>
    </submittedName>
</protein>
<dbReference type="PANTHER" id="PTHR31672:SF13">
    <property type="entry name" value="F-BOX PROTEIN CPR30-LIKE"/>
    <property type="match status" value="1"/>
</dbReference>
<dbReference type="CDD" id="cd22157">
    <property type="entry name" value="F-box_AtFBW1-like"/>
    <property type="match status" value="1"/>
</dbReference>